<evidence type="ECO:0000313" key="2">
    <source>
        <dbReference type="EMBL" id="AGM11584.1"/>
    </source>
</evidence>
<organism evidence="2 3">
    <name type="scientific">Halogranum tailed virus 1</name>
    <dbReference type="NCBI Taxonomy" id="1273749"/>
    <lineage>
        <taxon>Viruses</taxon>
        <taxon>Duplodnaviria</taxon>
        <taxon>Heunggongvirae</taxon>
        <taxon>Uroviricota</taxon>
        <taxon>Caudoviricetes</taxon>
        <taxon>Thumleimavirales</taxon>
        <taxon>Halomagnusviridae</taxon>
        <taxon>Hagravirus</taxon>
        <taxon>Hagravirus capitaneum</taxon>
        <taxon>Hagravirus HGTV1</taxon>
    </lineage>
</organism>
<dbReference type="EMBL" id="KC292026">
    <property type="protein sequence ID" value="AGM11584.1"/>
    <property type="molecule type" value="Genomic_DNA"/>
</dbReference>
<accession>R4T767</accession>
<feature type="region of interest" description="Disordered" evidence="1">
    <location>
        <begin position="100"/>
        <end position="137"/>
    </location>
</feature>
<dbReference type="GeneID" id="16194065"/>
<protein>
    <submittedName>
        <fullName evidence="2">Uncharacterized protein</fullName>
    </submittedName>
</protein>
<reference evidence="2 3" key="1">
    <citation type="submission" date="2012-12" db="EMBL/GenBank/DDBJ databases">
        <authorList>
            <person name="Sencilo A."/>
            <person name="Jacobs-Sera D."/>
            <person name="Russell D.A."/>
            <person name="Ko C."/>
            <person name="Atanasova N."/>
            <person name="Osterlund E."/>
            <person name="Oksanen H.M."/>
            <person name="Bamford D.H."/>
            <person name="Hatfull G.F."/>
            <person name="Roine E."/>
            <person name="Hendrix R.W."/>
        </authorList>
    </citation>
    <scope>NUCLEOTIDE SEQUENCE [LARGE SCALE GENOMIC DNA]</scope>
</reference>
<dbReference type="Proteomes" id="UP000202786">
    <property type="component" value="Segment"/>
</dbReference>
<name>R4T767_9CAUD</name>
<keyword evidence="3" id="KW-1185">Reference proteome</keyword>
<gene>
    <name evidence="2" type="primary">287</name>
    <name evidence="2" type="ORF">HGTV1_287</name>
</gene>
<evidence type="ECO:0000313" key="3">
    <source>
        <dbReference type="Proteomes" id="UP000202786"/>
    </source>
</evidence>
<sequence length="137" mass="15757">MSEITYTNDEIRRAFKNRTFPGSNHRNSLNLTELPDGTFALLAYNWGKIADVSPEGEIRVFGGWADWAQRRFEEEYHGGGEATTRRHTRELIQYLLESGRDFEMKSTRPTVGTPPESLRELGHKNMIPNRTSKGRTE</sequence>
<dbReference type="RefSeq" id="YP_008059462.1">
    <property type="nucleotide sequence ID" value="NC_021328.1"/>
</dbReference>
<evidence type="ECO:0000256" key="1">
    <source>
        <dbReference type="SAM" id="MobiDB-lite"/>
    </source>
</evidence>
<dbReference type="KEGG" id="vg:16194065"/>
<proteinExistence type="predicted"/>